<reference evidence="1" key="1">
    <citation type="submission" date="2021-11" db="EMBL/GenBank/DDBJ databases">
        <title>Fusarium solani-melongenae Genome sequencing and assembly.</title>
        <authorList>
            <person name="Xie S."/>
            <person name="Huang L."/>
            <person name="Zhang X."/>
        </authorList>
    </citation>
    <scope>NUCLEOTIDE SEQUENCE</scope>
    <source>
        <strain evidence="1">CRI 24-3</strain>
    </source>
</reference>
<accession>A0ACD3Z2I6</accession>
<keyword evidence="2" id="KW-1185">Reference proteome</keyword>
<proteinExistence type="predicted"/>
<evidence type="ECO:0000313" key="2">
    <source>
        <dbReference type="Proteomes" id="UP000830768"/>
    </source>
</evidence>
<gene>
    <name evidence="1" type="ORF">LCI18_006418</name>
</gene>
<evidence type="ECO:0000313" key="1">
    <source>
        <dbReference type="EMBL" id="UPK95483.1"/>
    </source>
</evidence>
<protein>
    <submittedName>
        <fullName evidence="1">Uncharacterized protein</fullName>
    </submittedName>
</protein>
<sequence length="382" mass="43862">MPTLKPLPDCEGPKLECFTDDLLAHDFKFLTIIDMGVHSALVKAEIDGKIYAIKFGDSYKYKERYGWSDSLIETLVPYTTSFNNECRVFGRLKELGREDLAVRVHGYMPVYLNEQVEEQFKIVLDNCPFDGSPSGAQLLNHLNPEEPVMAIVKDYVPGEAPAHDESAWKEGEWLRPTKFPKMLRDLKELHRCGIVVRDLKYQQYINGTLVDFSHAWTIPHIWGPEQGLQPRWAFASMAAWDLYCFQCQVIGEWNLDATNPKNWQKPCRLVAYRGINGRSIRGLRWMEEKPSVYDHLRPRPGRQGPFLPLLNYEGAHMGMTQDPPYDPSLFDWRNVGKQARKNSKGAVTRKRKAAVQKSRQPKKVKPADEPKEKKGTKLTSKA</sequence>
<dbReference type="Proteomes" id="UP000830768">
    <property type="component" value="Chromosome 5"/>
</dbReference>
<dbReference type="EMBL" id="CP090034">
    <property type="protein sequence ID" value="UPK95483.1"/>
    <property type="molecule type" value="Genomic_DNA"/>
</dbReference>
<name>A0ACD3Z2I6_FUSSC</name>
<organism evidence="1 2">
    <name type="scientific">Fusarium solani subsp. cucurbitae</name>
    <name type="common">Neocosmosporum cucurbitae</name>
    <dbReference type="NCBI Taxonomy" id="2747967"/>
    <lineage>
        <taxon>Eukaryota</taxon>
        <taxon>Fungi</taxon>
        <taxon>Dikarya</taxon>
        <taxon>Ascomycota</taxon>
        <taxon>Pezizomycotina</taxon>
        <taxon>Sordariomycetes</taxon>
        <taxon>Hypocreomycetidae</taxon>
        <taxon>Hypocreales</taxon>
        <taxon>Nectriaceae</taxon>
        <taxon>Fusarium</taxon>
        <taxon>Fusarium solani species complex</taxon>
    </lineage>
</organism>